<evidence type="ECO:0000256" key="1">
    <source>
        <dbReference type="SAM" id="Phobius"/>
    </source>
</evidence>
<keyword evidence="1" id="KW-0472">Membrane</keyword>
<gene>
    <name evidence="2" type="ORF">EIG99_01070</name>
</gene>
<keyword evidence="1" id="KW-1133">Transmembrane helix</keyword>
<dbReference type="Proteomes" id="UP000293854">
    <property type="component" value="Unassembled WGS sequence"/>
</dbReference>
<accession>A0A4Q7CWK9</accession>
<proteinExistence type="predicted"/>
<name>A0A4Q7CWK9_9STAP</name>
<feature type="transmembrane region" description="Helical" evidence="1">
    <location>
        <begin position="24"/>
        <end position="48"/>
    </location>
</feature>
<reference evidence="2 3" key="1">
    <citation type="submission" date="2018-11" db="EMBL/GenBank/DDBJ databases">
        <title>Genomic profiling of Staphylococcus species from a Poultry farm system in KwaZulu-Natal, South Africa.</title>
        <authorList>
            <person name="Amoako D.G."/>
            <person name="Somboro A.M."/>
            <person name="Abia A.L.K."/>
            <person name="Bester L.A."/>
            <person name="Essack S.Y."/>
        </authorList>
    </citation>
    <scope>NUCLEOTIDE SEQUENCE [LARGE SCALE GENOMIC DNA]</scope>
    <source>
        <strain evidence="2 3">SA11</strain>
    </source>
</reference>
<dbReference type="AlphaFoldDB" id="A0A4Q7CWK9"/>
<evidence type="ECO:0000313" key="2">
    <source>
        <dbReference type="EMBL" id="RZI04464.1"/>
    </source>
</evidence>
<dbReference type="EMBL" id="RQTE01000023">
    <property type="protein sequence ID" value="RZI04464.1"/>
    <property type="molecule type" value="Genomic_DNA"/>
</dbReference>
<protein>
    <submittedName>
        <fullName evidence="2">Uncharacterized protein</fullName>
    </submittedName>
</protein>
<sequence>MENTNNLFERLEILTKPENIETTFFIILKFIIFIIILMMGALIVLGILNSRRNYNPEKIWNKRKIRTLKSEIGGGQEYYFRYWIWQRNKRKNILIALRDYSPYEEYYPSQKWLKKDKSKLPFRREIWVIK</sequence>
<dbReference type="RefSeq" id="WP_130135242.1">
    <property type="nucleotide sequence ID" value="NZ_RQTE01000023.1"/>
</dbReference>
<keyword evidence="1" id="KW-0812">Transmembrane</keyword>
<evidence type="ECO:0000313" key="3">
    <source>
        <dbReference type="Proteomes" id="UP000293854"/>
    </source>
</evidence>
<comment type="caution">
    <text evidence="2">The sequence shown here is derived from an EMBL/GenBank/DDBJ whole genome shotgun (WGS) entry which is preliminary data.</text>
</comment>
<organism evidence="2 3">
    <name type="scientific">Staphylococcus condimenti</name>
    <dbReference type="NCBI Taxonomy" id="70255"/>
    <lineage>
        <taxon>Bacteria</taxon>
        <taxon>Bacillati</taxon>
        <taxon>Bacillota</taxon>
        <taxon>Bacilli</taxon>
        <taxon>Bacillales</taxon>
        <taxon>Staphylococcaceae</taxon>
        <taxon>Staphylococcus</taxon>
    </lineage>
</organism>